<evidence type="ECO:0000313" key="2">
    <source>
        <dbReference type="Proteomes" id="UP000094291"/>
    </source>
</evidence>
<comment type="caution">
    <text evidence="1">The sequence shown here is derived from an EMBL/GenBank/DDBJ whole genome shotgun (WGS) entry which is preliminary data.</text>
</comment>
<proteinExistence type="predicted"/>
<gene>
    <name evidence="1" type="ORF">BFW38_08025</name>
</gene>
<accession>A0A1E2V9G6</accession>
<keyword evidence="2" id="KW-1185">Reference proteome</keyword>
<dbReference type="EMBL" id="MDTQ01000001">
    <property type="protein sequence ID" value="ODC03502.1"/>
    <property type="molecule type" value="Genomic_DNA"/>
</dbReference>
<dbReference type="Proteomes" id="UP000094291">
    <property type="component" value="Unassembled WGS sequence"/>
</dbReference>
<reference evidence="1 2" key="1">
    <citation type="submission" date="2016-08" db="EMBL/GenBank/DDBJ databases">
        <authorList>
            <person name="Seilhamer J.J."/>
        </authorList>
    </citation>
    <scope>NUCLEOTIDE SEQUENCE [LARGE SCALE GENOMIC DNA]</scope>
    <source>
        <strain evidence="1 2">PH27A</strain>
    </source>
</reference>
<name>A0A1E2V9G6_9GAMM</name>
<protein>
    <submittedName>
        <fullName evidence="1">Uncharacterized protein</fullName>
    </submittedName>
</protein>
<sequence length="67" mass="7726">MIAQTLKQIDMTSGFYLIIQVKIRVYELCFQEQNEASLSQAREQALKLERNGEKYGVHLRCNAFDSG</sequence>
<evidence type="ECO:0000313" key="1">
    <source>
        <dbReference type="EMBL" id="ODC03502.1"/>
    </source>
</evidence>
<dbReference type="AlphaFoldDB" id="A0A1E2V9G6"/>
<organism evidence="1 2">
    <name type="scientific">Terasakiispira papahanaumokuakeensis</name>
    <dbReference type="NCBI Taxonomy" id="197479"/>
    <lineage>
        <taxon>Bacteria</taxon>
        <taxon>Pseudomonadati</taxon>
        <taxon>Pseudomonadota</taxon>
        <taxon>Gammaproteobacteria</taxon>
        <taxon>Oceanospirillales</taxon>
        <taxon>Terasakiispira</taxon>
    </lineage>
</organism>